<feature type="region of interest" description="Disordered" evidence="5">
    <location>
        <begin position="27"/>
        <end position="56"/>
    </location>
</feature>
<evidence type="ECO:0000259" key="7">
    <source>
        <dbReference type="PROSITE" id="PS50983"/>
    </source>
</evidence>
<dbReference type="PANTHER" id="PTHR30532">
    <property type="entry name" value="IRON III DICITRATE-BINDING PERIPLASMIC PROTEIN"/>
    <property type="match status" value="1"/>
</dbReference>
<protein>
    <submittedName>
        <fullName evidence="8">ABC transporter substrate-binding protein</fullName>
    </submittedName>
</protein>
<feature type="compositionally biased region" description="Low complexity" evidence="5">
    <location>
        <begin position="41"/>
        <end position="56"/>
    </location>
</feature>
<evidence type="ECO:0000256" key="2">
    <source>
        <dbReference type="ARBA" id="ARBA00008814"/>
    </source>
</evidence>
<evidence type="ECO:0000256" key="4">
    <source>
        <dbReference type="ARBA" id="ARBA00022729"/>
    </source>
</evidence>
<evidence type="ECO:0000313" key="8">
    <source>
        <dbReference type="EMBL" id="XCP96712.1"/>
    </source>
</evidence>
<keyword evidence="4 6" id="KW-0732">Signal</keyword>
<feature type="signal peptide" evidence="6">
    <location>
        <begin position="1"/>
        <end position="22"/>
    </location>
</feature>
<evidence type="ECO:0000256" key="6">
    <source>
        <dbReference type="SAM" id="SignalP"/>
    </source>
</evidence>
<dbReference type="EMBL" id="CP159992">
    <property type="protein sequence ID" value="XCP96712.1"/>
    <property type="molecule type" value="Genomic_DNA"/>
</dbReference>
<evidence type="ECO:0000256" key="3">
    <source>
        <dbReference type="ARBA" id="ARBA00022448"/>
    </source>
</evidence>
<dbReference type="PROSITE" id="PS50983">
    <property type="entry name" value="FE_B12_PBP"/>
    <property type="match status" value="1"/>
</dbReference>
<feature type="domain" description="Fe/B12 periplasmic-binding" evidence="7">
    <location>
        <begin position="75"/>
        <end position="336"/>
    </location>
</feature>
<gene>
    <name evidence="8" type="ORF">ABXS70_08425</name>
</gene>
<evidence type="ECO:0000256" key="1">
    <source>
        <dbReference type="ARBA" id="ARBA00004196"/>
    </source>
</evidence>
<evidence type="ECO:0000256" key="5">
    <source>
        <dbReference type="SAM" id="MobiDB-lite"/>
    </source>
</evidence>
<dbReference type="Gene3D" id="3.40.50.1980">
    <property type="entry name" value="Nitrogenase molybdenum iron protein domain"/>
    <property type="match status" value="2"/>
</dbReference>
<dbReference type="PROSITE" id="PS51257">
    <property type="entry name" value="PROKAR_LIPOPROTEIN"/>
    <property type="match status" value="1"/>
</dbReference>
<dbReference type="InterPro" id="IPR002491">
    <property type="entry name" value="ABC_transptr_periplasmic_BD"/>
</dbReference>
<dbReference type="InterPro" id="IPR051313">
    <property type="entry name" value="Bact_iron-sidero_bind"/>
</dbReference>
<comment type="subcellular location">
    <subcellularLocation>
        <location evidence="1">Cell envelope</location>
    </subcellularLocation>
</comment>
<dbReference type="AlphaFoldDB" id="A0AAU8NIZ6"/>
<reference evidence="8" key="1">
    <citation type="submission" date="2024-05" db="EMBL/GenBank/DDBJ databases">
        <title>Draft genome assemblies of 36 bacteria isolated from hibernating arctic ground squirrels.</title>
        <authorList>
            <person name="McKee H."/>
            <person name="Mullen L."/>
            <person name="Drown D.M."/>
            <person name="Duddleston K.N."/>
        </authorList>
    </citation>
    <scope>NUCLEOTIDE SEQUENCE</scope>
    <source>
        <strain evidence="8">AN1007</strain>
    </source>
</reference>
<feature type="compositionally biased region" description="Polar residues" evidence="5">
    <location>
        <begin position="27"/>
        <end position="40"/>
    </location>
</feature>
<dbReference type="GO" id="GO:1901678">
    <property type="term" value="P:iron coordination entity transport"/>
    <property type="evidence" value="ECO:0007669"/>
    <property type="project" value="UniProtKB-ARBA"/>
</dbReference>
<dbReference type="RefSeq" id="WP_342551637.1">
    <property type="nucleotide sequence ID" value="NZ_CP159992.1"/>
</dbReference>
<organism evidence="8">
    <name type="scientific">Paenibacillus sp. AN1007</name>
    <dbReference type="NCBI Taxonomy" id="3151385"/>
    <lineage>
        <taxon>Bacteria</taxon>
        <taxon>Bacillati</taxon>
        <taxon>Bacillota</taxon>
        <taxon>Bacilli</taxon>
        <taxon>Bacillales</taxon>
        <taxon>Paenibacillaceae</taxon>
        <taxon>Paenibacillus</taxon>
    </lineage>
</organism>
<comment type="similarity">
    <text evidence="2">Belongs to the bacterial solute-binding protein 8 family.</text>
</comment>
<dbReference type="SUPFAM" id="SSF53807">
    <property type="entry name" value="Helical backbone' metal receptor"/>
    <property type="match status" value="1"/>
</dbReference>
<dbReference type="PANTHER" id="PTHR30532:SF26">
    <property type="entry name" value="IRON(3+)-HYDROXAMATE-BINDING PROTEIN FHUD"/>
    <property type="match status" value="1"/>
</dbReference>
<name>A0AAU8NIZ6_9BACL</name>
<dbReference type="GO" id="GO:0030288">
    <property type="term" value="C:outer membrane-bounded periplasmic space"/>
    <property type="evidence" value="ECO:0007669"/>
    <property type="project" value="TreeGrafter"/>
</dbReference>
<dbReference type="Pfam" id="PF01497">
    <property type="entry name" value="Peripla_BP_2"/>
    <property type="match status" value="1"/>
</dbReference>
<proteinExistence type="inferred from homology"/>
<keyword evidence="3" id="KW-0813">Transport</keyword>
<feature type="chain" id="PRO_5043773208" evidence="6">
    <location>
        <begin position="23"/>
        <end position="340"/>
    </location>
</feature>
<accession>A0AAU8NIZ6</accession>
<sequence>MKVKFWLLTGVLLILVVLSACGQASEQQSTGSGENIASQPSEASNTSESEQQQENQFKVVQTEMGEISIPASPKRVVGLSVVYPELLYALGVVPVAVQNYHEEFPKYLQEPFANTVKMGIAKTPDFEMILAADPDLIIAPAWWSKKDYDQLSRIAPTVLLPQREEWPDELQDIAAVLGKEQEAKQVMADLKQHEKEGSDKLYNLIGEETVLYVRIMEKEIILNGPNLSRGAFIHKRLGLKPVNNFPEGEASLSISMEVLPEYDADHLIIQLDDEENSEIKKKYEELLSTSIWKNLKAVKQNHVYLVGGKEWFNLGMAPMADNYVIDDIVAAFEEKNEQDR</sequence>